<accession>A0ABU2KLX7</accession>
<dbReference type="EC" id="2.4.-.-" evidence="3"/>
<comment type="caution">
    <text evidence="3">The sequence shown here is derived from an EMBL/GenBank/DDBJ whole genome shotgun (WGS) entry which is preliminary data.</text>
</comment>
<keyword evidence="4" id="KW-1185">Reference proteome</keyword>
<protein>
    <submittedName>
        <fullName evidence="3">Glycosyltransferase family 4 protein</fullName>
        <ecNumber evidence="3">2.4.-.-</ecNumber>
    </submittedName>
</protein>
<dbReference type="Proteomes" id="UP001182991">
    <property type="component" value="Unassembled WGS sequence"/>
</dbReference>
<keyword evidence="3" id="KW-0808">Transferase</keyword>
<dbReference type="EMBL" id="JAVRBG010000017">
    <property type="protein sequence ID" value="MDT0295728.1"/>
    <property type="molecule type" value="Genomic_DNA"/>
</dbReference>
<evidence type="ECO:0000313" key="3">
    <source>
        <dbReference type="EMBL" id="MDT0295728.1"/>
    </source>
</evidence>
<proteinExistence type="predicted"/>
<dbReference type="Pfam" id="PF13439">
    <property type="entry name" value="Glyco_transf_4"/>
    <property type="match status" value="1"/>
</dbReference>
<evidence type="ECO:0000259" key="1">
    <source>
        <dbReference type="Pfam" id="PF00534"/>
    </source>
</evidence>
<name>A0ABU2KLX7_9FLAO</name>
<evidence type="ECO:0000313" key="4">
    <source>
        <dbReference type="Proteomes" id="UP001182991"/>
    </source>
</evidence>
<evidence type="ECO:0000259" key="2">
    <source>
        <dbReference type="Pfam" id="PF13439"/>
    </source>
</evidence>
<dbReference type="PANTHER" id="PTHR45947:SF3">
    <property type="entry name" value="SULFOQUINOVOSYL TRANSFERASE SQD2"/>
    <property type="match status" value="1"/>
</dbReference>
<reference evidence="4" key="1">
    <citation type="submission" date="2023-07" db="EMBL/GenBank/DDBJ databases">
        <title>Isolating and identifying novel microbial strains from the Mariana Trench.</title>
        <authorList>
            <person name="Fu H."/>
        </authorList>
    </citation>
    <scope>NUCLEOTIDE SEQUENCE [LARGE SCALE GENOMIC DNA]</scope>
    <source>
        <strain evidence="4">T-y2</strain>
    </source>
</reference>
<feature type="domain" description="Glycosyltransferase subfamily 4-like N-terminal" evidence="2">
    <location>
        <begin position="18"/>
        <end position="172"/>
    </location>
</feature>
<dbReference type="PANTHER" id="PTHR45947">
    <property type="entry name" value="SULFOQUINOVOSYL TRANSFERASE SQD2"/>
    <property type="match status" value="1"/>
</dbReference>
<gene>
    <name evidence="3" type="ORF">RLT85_13935</name>
</gene>
<dbReference type="GO" id="GO:0016757">
    <property type="term" value="F:glycosyltransferase activity"/>
    <property type="evidence" value="ECO:0007669"/>
    <property type="project" value="UniProtKB-KW"/>
</dbReference>
<organism evidence="3 4">
    <name type="scientific">Mesonia ostreae</name>
    <dbReference type="NCBI Taxonomy" id="861110"/>
    <lineage>
        <taxon>Bacteria</taxon>
        <taxon>Pseudomonadati</taxon>
        <taxon>Bacteroidota</taxon>
        <taxon>Flavobacteriia</taxon>
        <taxon>Flavobacteriales</taxon>
        <taxon>Flavobacteriaceae</taxon>
        <taxon>Mesonia</taxon>
    </lineage>
</organism>
<dbReference type="CDD" id="cd03801">
    <property type="entry name" value="GT4_PimA-like"/>
    <property type="match status" value="1"/>
</dbReference>
<dbReference type="Gene3D" id="3.40.50.2000">
    <property type="entry name" value="Glycogen Phosphorylase B"/>
    <property type="match status" value="2"/>
</dbReference>
<dbReference type="SUPFAM" id="SSF53756">
    <property type="entry name" value="UDP-Glycosyltransferase/glycogen phosphorylase"/>
    <property type="match status" value="1"/>
</dbReference>
<keyword evidence="3" id="KW-0328">Glycosyltransferase</keyword>
<dbReference type="InterPro" id="IPR050194">
    <property type="entry name" value="Glycosyltransferase_grp1"/>
</dbReference>
<dbReference type="Pfam" id="PF00534">
    <property type="entry name" value="Glycos_transf_1"/>
    <property type="match status" value="1"/>
</dbReference>
<feature type="domain" description="Glycosyl transferase family 1" evidence="1">
    <location>
        <begin position="180"/>
        <end position="337"/>
    </location>
</feature>
<dbReference type="RefSeq" id="WP_311402655.1">
    <property type="nucleotide sequence ID" value="NZ_JAVRBG010000017.1"/>
</dbReference>
<sequence>MKTKTKLLLITSEFPPQPGGIGNHAWQLAKNFAERGFQVGVITDQRSAEGKEEELFDAAQDFEVYRTPRHSPILKTYVERWRKLKQLTKKYDVFIFSGKYSLWMGGALKISSQQQKIAVLHGSELGLSSSLLKKLTLWSIRQMHEVVAVSNYTASLVNELNLKNISVFLNGFEMALPKDIQVPKSVSKNLQLITVGNLSQRKGQHNVVKALPKLLKKFPQLTYHIVGIPTEAEQLITLAQELNVAEHLKIHGQVSEKKKLSLLQDSDVFMMLSEQTDNGNVEGFGIAILEANALALPAIGAKNCGIEDAIDSGKSGVLVDPHRPQEILEALSQIEQEYAIYSLNASNWSKDFSWDQRIKPYLKLIKK</sequence>
<dbReference type="InterPro" id="IPR028098">
    <property type="entry name" value="Glyco_trans_4-like_N"/>
</dbReference>
<dbReference type="InterPro" id="IPR001296">
    <property type="entry name" value="Glyco_trans_1"/>
</dbReference>